<dbReference type="Proteomes" id="UP000593758">
    <property type="component" value="Chromosome"/>
</dbReference>
<organism evidence="4 5">
    <name type="scientific">Ruania alkalisoli</name>
    <dbReference type="NCBI Taxonomy" id="2779775"/>
    <lineage>
        <taxon>Bacteria</taxon>
        <taxon>Bacillati</taxon>
        <taxon>Actinomycetota</taxon>
        <taxon>Actinomycetes</taxon>
        <taxon>Micrococcales</taxon>
        <taxon>Ruaniaceae</taxon>
        <taxon>Ruania</taxon>
    </lineage>
</organism>
<gene>
    <name evidence="4" type="ORF">IM660_15585</name>
</gene>
<dbReference type="Pfam" id="PF17479">
    <property type="entry name" value="DUF3048_C"/>
    <property type="match status" value="1"/>
</dbReference>
<evidence type="ECO:0000313" key="5">
    <source>
        <dbReference type="Proteomes" id="UP000593758"/>
    </source>
</evidence>
<feature type="domain" description="DUF3048" evidence="2">
    <location>
        <begin position="44"/>
        <end position="181"/>
    </location>
</feature>
<dbReference type="InterPro" id="IPR035328">
    <property type="entry name" value="DUF3048_C"/>
</dbReference>
<reference evidence="4 5" key="1">
    <citation type="submission" date="2020-10" db="EMBL/GenBank/DDBJ databases">
        <title>Haloactinobacterium sp. RN3S43, a bacterium isolated from saline soil.</title>
        <authorList>
            <person name="Sun J.-Q."/>
        </authorList>
    </citation>
    <scope>NUCLEOTIDE SEQUENCE [LARGE SCALE GENOMIC DNA]</scope>
    <source>
        <strain evidence="4 5">RN3S43</strain>
    </source>
</reference>
<evidence type="ECO:0000259" key="2">
    <source>
        <dbReference type="Pfam" id="PF11258"/>
    </source>
</evidence>
<dbReference type="InterPro" id="IPR023158">
    <property type="entry name" value="YerB-like_sf"/>
</dbReference>
<evidence type="ECO:0000313" key="4">
    <source>
        <dbReference type="EMBL" id="QOR72820.1"/>
    </source>
</evidence>
<proteinExistence type="predicted"/>
<dbReference type="Gene3D" id="3.50.90.10">
    <property type="entry name" value="YerB-like"/>
    <property type="match status" value="1"/>
</dbReference>
<dbReference type="Pfam" id="PF11258">
    <property type="entry name" value="DUF3048"/>
    <property type="match status" value="1"/>
</dbReference>
<sequence>MVAACTSPSDPAPSPTPSADPTRTPTIADKQHPPEPEVLATWPLTGELLGEDAGDHPAMSIKIENSDQARPQTGLQAADVVWEEMVEGGITRFNAVYHSELPGQVGPVRSVRPMDAAMSAPYQGLLIASGGQVPFINAARSAGSQILTHDLGHSGFTRSSARAAPHNLYGTPSLFLDQADGDHSDPPPEQLVFARQGTGATAVTDGSPAEQVTISFPRATPSWTWDGEAWLRSEGGAPATTEDTGRLSAVNVVVLRVQVTTTSYVDPSGANVPETIMTGGGEAIVASGGQSIEATWSKDGVADPVVLSTADGDEVLLAPGNTWIELVPTSGSSVDVS</sequence>
<evidence type="ECO:0000259" key="3">
    <source>
        <dbReference type="Pfam" id="PF17479"/>
    </source>
</evidence>
<evidence type="ECO:0000256" key="1">
    <source>
        <dbReference type="SAM" id="MobiDB-lite"/>
    </source>
</evidence>
<dbReference type="InterPro" id="IPR021416">
    <property type="entry name" value="DUF3048_N"/>
</dbReference>
<dbReference type="SUPFAM" id="SSF159774">
    <property type="entry name" value="YerB-like"/>
    <property type="match status" value="1"/>
</dbReference>
<feature type="domain" description="DUF3048" evidence="3">
    <location>
        <begin position="213"/>
        <end position="324"/>
    </location>
</feature>
<name>A0A7M1SZ07_9MICO</name>
<feature type="region of interest" description="Disordered" evidence="1">
    <location>
        <begin position="1"/>
        <end position="38"/>
    </location>
</feature>
<dbReference type="KEGG" id="halt:IM660_15585"/>
<dbReference type="AlphaFoldDB" id="A0A7M1SZ07"/>
<accession>A0A7M1SZ07</accession>
<protein>
    <submittedName>
        <fullName evidence="4">DUF3048 domain-containing protein</fullName>
    </submittedName>
</protein>
<dbReference type="EMBL" id="CP063169">
    <property type="protein sequence ID" value="QOR72820.1"/>
    <property type="molecule type" value="Genomic_DNA"/>
</dbReference>
<keyword evidence="5" id="KW-1185">Reference proteome</keyword>